<dbReference type="PROSITE" id="PS51123">
    <property type="entry name" value="OMPA_2"/>
    <property type="match status" value="1"/>
</dbReference>
<proteinExistence type="predicted"/>
<dbReference type="RefSeq" id="WP_015928168.1">
    <property type="nucleotide sequence ID" value="NC_011894.1"/>
</dbReference>
<accession>B8INE6</accession>
<dbReference type="OrthoDB" id="5525824at2"/>
<gene>
    <name evidence="5" type="ordered locus">Mnod_1480</name>
</gene>
<keyword evidence="6" id="KW-1185">Reference proteome</keyword>
<evidence type="ECO:0000256" key="2">
    <source>
        <dbReference type="SAM" id="MobiDB-lite"/>
    </source>
</evidence>
<dbReference type="STRING" id="460265.Mnod_1480"/>
<sequence length="612" mass="64093">MSVRAIGWLAGLPCLAALWVGAMHHAEVGLDAALTAPAEALAAATSGEAGEPWLRVERRGRDFVAQGDAPSAAEREAALDRLREIPGARRIVDRLDIVAEQTPFVWTAHRRSEERIDLRGYRPAEVKRADLSGRLAPLLPDTVALHDAARAARGAPSGFAEAAAFLMSQVARLAPGATAGLQDHTLTLEGEAATVEDYEAVRAALASLPAGFDLGAVSLAPAVVQPFAWSATRRPDGSIRLDGYTVSEADRAAILAAARRLSNGAPVEDAMRTARGLPAGIESRALIERAFAALALVRDGAVALDGATLSVRGAAIDAQAVREADALTTGSLPEGLSPGRVDLTASPVQPYRVGIRRDAEAVTLTGHLPDAETRAALLAALRPQFFGERIVDRTRLSDGAPAGLLAVLRAASVPLGQLARVEVTVTDQVLRLTGESLYAESARRLTASGERLVPAGWRAEVSVRAKDEAPAFDAATCRTAFAERIEPRTVRFAPGSADLQADFYPTLDDLATLARTCPGARIEVAGHDDPPGTVPPAKPPAPKPSAPKPAKSAKGKAKAEPVPEPEMPDVTLPQRRAAAIVDYLLKAGVPADRVAAVSGDAQRRAVAFALRS</sequence>
<evidence type="ECO:0000259" key="3">
    <source>
        <dbReference type="PROSITE" id="PS50914"/>
    </source>
</evidence>
<feature type="domain" description="OmpA-like" evidence="4">
    <location>
        <begin position="479"/>
        <end position="612"/>
    </location>
</feature>
<evidence type="ECO:0000259" key="4">
    <source>
        <dbReference type="PROSITE" id="PS51123"/>
    </source>
</evidence>
<feature type="domain" description="BON" evidence="3">
    <location>
        <begin position="30"/>
        <end position="99"/>
    </location>
</feature>
<dbReference type="KEGG" id="mno:Mnod_1480"/>
<dbReference type="SUPFAM" id="SSF103088">
    <property type="entry name" value="OmpA-like"/>
    <property type="match status" value="1"/>
</dbReference>
<dbReference type="PROSITE" id="PS50914">
    <property type="entry name" value="BON"/>
    <property type="match status" value="1"/>
</dbReference>
<dbReference type="InterPro" id="IPR054121">
    <property type="entry name" value="ArfA_BON-like"/>
</dbReference>
<dbReference type="HOGENOM" id="CLU_409822_0_0_5"/>
<dbReference type="Proteomes" id="UP000008207">
    <property type="component" value="Chromosome"/>
</dbReference>
<dbReference type="Pfam" id="PF21923">
    <property type="entry name" value="BON_like"/>
    <property type="match status" value="1"/>
</dbReference>
<evidence type="ECO:0000313" key="6">
    <source>
        <dbReference type="Proteomes" id="UP000008207"/>
    </source>
</evidence>
<dbReference type="InterPro" id="IPR007055">
    <property type="entry name" value="BON_dom"/>
</dbReference>
<protein>
    <submittedName>
        <fullName evidence="5">OmpA/MotB domain protein</fullName>
    </submittedName>
</protein>
<dbReference type="Gene3D" id="3.40.1520.20">
    <property type="match status" value="3"/>
</dbReference>
<dbReference type="Gene3D" id="3.30.1330.60">
    <property type="entry name" value="OmpA-like domain"/>
    <property type="match status" value="1"/>
</dbReference>
<dbReference type="GO" id="GO:0016020">
    <property type="term" value="C:membrane"/>
    <property type="evidence" value="ECO:0007669"/>
    <property type="project" value="UniProtKB-UniRule"/>
</dbReference>
<evidence type="ECO:0000313" key="5">
    <source>
        <dbReference type="EMBL" id="ACL56472.1"/>
    </source>
</evidence>
<dbReference type="AlphaFoldDB" id="B8INE6"/>
<dbReference type="Pfam" id="PF00691">
    <property type="entry name" value="OmpA"/>
    <property type="match status" value="1"/>
</dbReference>
<dbReference type="InterPro" id="IPR036737">
    <property type="entry name" value="OmpA-like_sf"/>
</dbReference>
<evidence type="ECO:0000256" key="1">
    <source>
        <dbReference type="PROSITE-ProRule" id="PRU00473"/>
    </source>
</evidence>
<feature type="compositionally biased region" description="Pro residues" evidence="2">
    <location>
        <begin position="532"/>
        <end position="547"/>
    </location>
</feature>
<dbReference type="eggNOG" id="COG2885">
    <property type="taxonomic scope" value="Bacteria"/>
</dbReference>
<keyword evidence="1" id="KW-0472">Membrane</keyword>
<dbReference type="InterPro" id="IPR006665">
    <property type="entry name" value="OmpA-like"/>
</dbReference>
<reference evidence="5 6" key="1">
    <citation type="submission" date="2009-01" db="EMBL/GenBank/DDBJ databases">
        <title>Complete sequence of chromosome of Methylobacterium nodulans ORS 2060.</title>
        <authorList>
            <consortium name="US DOE Joint Genome Institute"/>
            <person name="Lucas S."/>
            <person name="Copeland A."/>
            <person name="Lapidus A."/>
            <person name="Glavina del Rio T."/>
            <person name="Dalin E."/>
            <person name="Tice H."/>
            <person name="Bruce D."/>
            <person name="Goodwin L."/>
            <person name="Pitluck S."/>
            <person name="Sims D."/>
            <person name="Brettin T."/>
            <person name="Detter J.C."/>
            <person name="Han C."/>
            <person name="Larimer F."/>
            <person name="Land M."/>
            <person name="Hauser L."/>
            <person name="Kyrpides N."/>
            <person name="Ivanova N."/>
            <person name="Marx C.J."/>
            <person name="Richardson P."/>
        </authorList>
    </citation>
    <scope>NUCLEOTIDE SEQUENCE [LARGE SCALE GENOMIC DNA]</scope>
    <source>
        <strain evidence="6">LMG 21967 / CNCM I-2342 / ORS 2060</strain>
    </source>
</reference>
<organism evidence="5 6">
    <name type="scientific">Methylobacterium nodulans (strain LMG 21967 / CNCM I-2342 / ORS 2060)</name>
    <dbReference type="NCBI Taxonomy" id="460265"/>
    <lineage>
        <taxon>Bacteria</taxon>
        <taxon>Pseudomonadati</taxon>
        <taxon>Pseudomonadota</taxon>
        <taxon>Alphaproteobacteria</taxon>
        <taxon>Hyphomicrobiales</taxon>
        <taxon>Methylobacteriaceae</taxon>
        <taxon>Methylobacterium</taxon>
    </lineage>
</organism>
<name>B8INE6_METNO</name>
<feature type="region of interest" description="Disordered" evidence="2">
    <location>
        <begin position="522"/>
        <end position="573"/>
    </location>
</feature>
<dbReference type="EMBL" id="CP001349">
    <property type="protein sequence ID" value="ACL56472.1"/>
    <property type="molecule type" value="Genomic_DNA"/>
</dbReference>